<feature type="compositionally biased region" description="Polar residues" evidence="1">
    <location>
        <begin position="60"/>
        <end position="72"/>
    </location>
</feature>
<dbReference type="EMBL" id="SWJQ01000578">
    <property type="protein sequence ID" value="TRZ12565.1"/>
    <property type="molecule type" value="Genomic_DNA"/>
</dbReference>
<feature type="region of interest" description="Disordered" evidence="1">
    <location>
        <begin position="1"/>
        <end position="72"/>
    </location>
</feature>
<proteinExistence type="predicted"/>
<dbReference type="Proteomes" id="UP000796761">
    <property type="component" value="Unassembled WGS sequence"/>
</dbReference>
<evidence type="ECO:0000256" key="1">
    <source>
        <dbReference type="SAM" id="MobiDB-lite"/>
    </source>
</evidence>
<keyword evidence="3" id="KW-1185">Reference proteome</keyword>
<accession>A0A8K1G6W1</accession>
<organism evidence="2 3">
    <name type="scientific">Zosterops borbonicus</name>
    <dbReference type="NCBI Taxonomy" id="364589"/>
    <lineage>
        <taxon>Eukaryota</taxon>
        <taxon>Metazoa</taxon>
        <taxon>Chordata</taxon>
        <taxon>Craniata</taxon>
        <taxon>Vertebrata</taxon>
        <taxon>Euteleostomi</taxon>
        <taxon>Archelosauria</taxon>
        <taxon>Archosauria</taxon>
        <taxon>Dinosauria</taxon>
        <taxon>Saurischia</taxon>
        <taxon>Theropoda</taxon>
        <taxon>Coelurosauria</taxon>
        <taxon>Aves</taxon>
        <taxon>Neognathae</taxon>
        <taxon>Neoaves</taxon>
        <taxon>Telluraves</taxon>
        <taxon>Australaves</taxon>
        <taxon>Passeriformes</taxon>
        <taxon>Sylvioidea</taxon>
        <taxon>Zosteropidae</taxon>
        <taxon>Zosterops</taxon>
    </lineage>
</organism>
<gene>
    <name evidence="2" type="ORF">HGM15179_014544</name>
</gene>
<feature type="compositionally biased region" description="Basic and acidic residues" evidence="1">
    <location>
        <begin position="9"/>
        <end position="57"/>
    </location>
</feature>
<evidence type="ECO:0000313" key="3">
    <source>
        <dbReference type="Proteomes" id="UP000796761"/>
    </source>
</evidence>
<reference evidence="2" key="1">
    <citation type="submission" date="2019-04" db="EMBL/GenBank/DDBJ databases">
        <title>Genome assembly of Zosterops borbonicus 15179.</title>
        <authorList>
            <person name="Leroy T."/>
            <person name="Anselmetti Y."/>
            <person name="Tilak M.-K."/>
            <person name="Nabholz B."/>
        </authorList>
    </citation>
    <scope>NUCLEOTIDE SEQUENCE</scope>
    <source>
        <strain evidence="2">HGM_15179</strain>
        <tissue evidence="2">Muscle</tissue>
    </source>
</reference>
<comment type="caution">
    <text evidence="2">The sequence shown here is derived from an EMBL/GenBank/DDBJ whole genome shotgun (WGS) entry which is preliminary data.</text>
</comment>
<sequence>MNKKPAALCDREEKRREEKRREEKRREEKRREEKRREEKRREEKRREGEVPVVDRRIGWSNASQGLCQDMVS</sequence>
<evidence type="ECO:0000313" key="2">
    <source>
        <dbReference type="EMBL" id="TRZ12565.1"/>
    </source>
</evidence>
<protein>
    <submittedName>
        <fullName evidence="2">Uncharacterized protein</fullName>
    </submittedName>
</protein>
<dbReference type="AlphaFoldDB" id="A0A8K1G6W1"/>
<name>A0A8K1G6W1_9PASS</name>